<sequence length="252" mass="27587">MHTQSTDPHPAFPFERHTIFQNSLMTALLDGIYDGQMTISELLGHGNFGIGTFDGLDGEMVILDGVCWQLTADGQAHQAPLSYRSPYAVVTNFVPRISVPAPKNLARSELSSFIDGLLPSENYMYAVKVTGHFNKVTVRTVTKQEKPYRPMLDATGDDKHVEITDSTGTVAGFRTPVYERGISVPGCHVHYVSDDHTTGGHILDFHLSHGHVEICPATDLALRLPTTSEFQQADLAPDNADAQIEAVENKKA</sequence>
<comment type="similarity">
    <text evidence="3 9">Belongs to the alpha-acetolactate decarboxylase family.</text>
</comment>
<gene>
    <name evidence="10" type="primary">alsD</name>
    <name evidence="10" type="ORF">CCHOA_04250</name>
</gene>
<evidence type="ECO:0000256" key="7">
    <source>
        <dbReference type="ARBA" id="ARBA00023061"/>
    </source>
</evidence>
<dbReference type="KEGG" id="ccho:CCHOA_04250"/>
<dbReference type="CDD" id="cd17299">
    <property type="entry name" value="acetolactate_decarboxylase"/>
    <property type="match status" value="1"/>
</dbReference>
<dbReference type="RefSeq" id="WP_123927112.1">
    <property type="nucleotide sequence ID" value="NZ_CP033896.1"/>
</dbReference>
<evidence type="ECO:0000313" key="10">
    <source>
        <dbReference type="EMBL" id="AZA13259.1"/>
    </source>
</evidence>
<protein>
    <recommendedName>
        <fullName evidence="5 9">Alpha-acetolactate decarboxylase</fullName>
        <ecNumber evidence="4 9">4.1.1.5</ecNumber>
    </recommendedName>
</protein>
<name>A0A3G6J5N8_9CORY</name>
<dbReference type="GO" id="GO:0045151">
    <property type="term" value="P:acetoin biosynthetic process"/>
    <property type="evidence" value="ECO:0007669"/>
    <property type="project" value="UniProtKB-UniRule"/>
</dbReference>
<dbReference type="PANTHER" id="PTHR35524:SF1">
    <property type="entry name" value="ALPHA-ACETOLACTATE DECARBOXYLASE"/>
    <property type="match status" value="1"/>
</dbReference>
<comment type="pathway">
    <text evidence="2 9">Polyol metabolism; (R,R)-butane-2,3-diol biosynthesis; (R,R)-butane-2,3-diol from pyruvate: step 2/3.</text>
</comment>
<evidence type="ECO:0000256" key="1">
    <source>
        <dbReference type="ARBA" id="ARBA00001784"/>
    </source>
</evidence>
<evidence type="ECO:0000256" key="4">
    <source>
        <dbReference type="ARBA" id="ARBA00013204"/>
    </source>
</evidence>
<dbReference type="EC" id="4.1.1.5" evidence="4 9"/>
<dbReference type="Gene3D" id="3.30.1330.80">
    <property type="entry name" value="Hypothetical protein, similar to alpha- acetolactate decarboxylase, domain 2"/>
    <property type="match status" value="2"/>
</dbReference>
<keyword evidence="8 9" id="KW-0456">Lyase</keyword>
<dbReference type="Proteomes" id="UP000269019">
    <property type="component" value="Chromosome"/>
</dbReference>
<dbReference type="InterPro" id="IPR005128">
    <property type="entry name" value="Acetolactate_a_deCO2ase"/>
</dbReference>
<keyword evidence="11" id="KW-1185">Reference proteome</keyword>
<evidence type="ECO:0000256" key="3">
    <source>
        <dbReference type="ARBA" id="ARBA00007106"/>
    </source>
</evidence>
<accession>A0A3G6J5N8</accession>
<dbReference type="Pfam" id="PF03306">
    <property type="entry name" value="AAL_decarboxy"/>
    <property type="match status" value="1"/>
</dbReference>
<dbReference type="PIRSF" id="PIRSF001332">
    <property type="entry name" value="Acetolac_decarb"/>
    <property type="match status" value="1"/>
</dbReference>
<keyword evidence="6 9" id="KW-0210">Decarboxylase</keyword>
<dbReference type="AlphaFoldDB" id="A0A3G6J5N8"/>
<organism evidence="10 11">
    <name type="scientific">Corynebacterium choanae</name>
    <dbReference type="NCBI Taxonomy" id="1862358"/>
    <lineage>
        <taxon>Bacteria</taxon>
        <taxon>Bacillati</taxon>
        <taxon>Actinomycetota</taxon>
        <taxon>Actinomycetes</taxon>
        <taxon>Mycobacteriales</taxon>
        <taxon>Corynebacteriaceae</taxon>
        <taxon>Corynebacterium</taxon>
    </lineage>
</organism>
<dbReference type="OrthoDB" id="8612680at2"/>
<dbReference type="EMBL" id="CP033896">
    <property type="protein sequence ID" value="AZA13259.1"/>
    <property type="molecule type" value="Genomic_DNA"/>
</dbReference>
<evidence type="ECO:0000256" key="2">
    <source>
        <dbReference type="ARBA" id="ARBA00005170"/>
    </source>
</evidence>
<evidence type="ECO:0000256" key="6">
    <source>
        <dbReference type="ARBA" id="ARBA00022793"/>
    </source>
</evidence>
<comment type="catalytic activity">
    <reaction evidence="1 9">
        <text>(2S)-2-acetolactate + H(+) = (R)-acetoin + CO2</text>
        <dbReference type="Rhea" id="RHEA:21580"/>
        <dbReference type="ChEBI" id="CHEBI:15378"/>
        <dbReference type="ChEBI" id="CHEBI:15686"/>
        <dbReference type="ChEBI" id="CHEBI:16526"/>
        <dbReference type="ChEBI" id="CHEBI:58476"/>
        <dbReference type="EC" id="4.1.1.5"/>
    </reaction>
</comment>
<dbReference type="SUPFAM" id="SSF117856">
    <property type="entry name" value="AF0104/ALDC/Ptd012-like"/>
    <property type="match status" value="1"/>
</dbReference>
<dbReference type="UniPathway" id="UPA00626">
    <property type="reaction ID" value="UER00678"/>
</dbReference>
<dbReference type="GO" id="GO:0047605">
    <property type="term" value="F:acetolactate decarboxylase activity"/>
    <property type="evidence" value="ECO:0007669"/>
    <property type="project" value="UniProtKB-UniRule"/>
</dbReference>
<dbReference type="PANTHER" id="PTHR35524">
    <property type="entry name" value="ALPHA-ACETOLACTATE DECARBOXYLASE"/>
    <property type="match status" value="1"/>
</dbReference>
<dbReference type="NCBIfam" id="TIGR01252">
    <property type="entry name" value="acetolac_decarb"/>
    <property type="match status" value="1"/>
</dbReference>
<evidence type="ECO:0000256" key="9">
    <source>
        <dbReference type="PIRNR" id="PIRNR001332"/>
    </source>
</evidence>
<keyword evidence="7 9" id="KW-0005">Acetoin biosynthesis</keyword>
<evidence type="ECO:0000256" key="5">
    <source>
        <dbReference type="ARBA" id="ARBA00020164"/>
    </source>
</evidence>
<reference evidence="10 11" key="1">
    <citation type="submission" date="2018-11" db="EMBL/GenBank/DDBJ databases">
        <authorList>
            <person name="Kleinhagauer T."/>
            <person name="Glaeser S.P."/>
            <person name="Spergser J."/>
            <person name="Ruckert C."/>
            <person name="Kaempfer P."/>
            <person name="Busse H.-J."/>
        </authorList>
    </citation>
    <scope>NUCLEOTIDE SEQUENCE [LARGE SCALE GENOMIC DNA]</scope>
    <source>
        <strain evidence="10 11">200CH</strain>
    </source>
</reference>
<proteinExistence type="inferred from homology"/>
<evidence type="ECO:0000256" key="8">
    <source>
        <dbReference type="ARBA" id="ARBA00023239"/>
    </source>
</evidence>
<evidence type="ECO:0000313" key="11">
    <source>
        <dbReference type="Proteomes" id="UP000269019"/>
    </source>
</evidence>